<dbReference type="CDD" id="cd10281">
    <property type="entry name" value="Nape_like_AP-endo"/>
    <property type="match status" value="1"/>
</dbReference>
<sequence length="262" mass="29726">MRFITANLNGVRSAASKGFFDWLAQQKADAVGVQELKAQADVVEAQFRTCDRLAGHFHYAEKKGYSGVGLYTAQEPSEVLIGFDGGEFDGEGRWVETRYDKPGRKLSLISCYFPSGSSGEDRQQAKYRFLAAMYPHLQALKAEREFILVADVNIAHQEADLKNWRSNQKNSGFLPEERAWMTRLLSEGGLVDVYRRLQPDTTDTCYTWWSNRGQAYANNVGWRLDYHLATPALAALARTQSIYKDQKFSDHAPLSIDYDFQL</sequence>
<evidence type="ECO:0000256" key="1">
    <source>
        <dbReference type="ARBA" id="ARBA00001946"/>
    </source>
</evidence>
<keyword evidence="4 7" id="KW-0378">Hydrolase</keyword>
<comment type="caution">
    <text evidence="7">The sequence shown here is derived from an EMBL/GenBank/DDBJ whole genome shotgun (WGS) entry which is preliminary data.</text>
</comment>
<dbReference type="EC" id="3.1.11.2" evidence="7"/>
<dbReference type="NCBIfam" id="TIGR00195">
    <property type="entry name" value="exoDNase_III"/>
    <property type="match status" value="1"/>
</dbReference>
<evidence type="ECO:0000256" key="3">
    <source>
        <dbReference type="ARBA" id="ARBA00022723"/>
    </source>
</evidence>
<keyword evidence="3" id="KW-0479">Metal-binding</keyword>
<dbReference type="InterPro" id="IPR036691">
    <property type="entry name" value="Endo/exonu/phosph_ase_sf"/>
</dbReference>
<evidence type="ECO:0000256" key="4">
    <source>
        <dbReference type="ARBA" id="ARBA00022801"/>
    </source>
</evidence>
<keyword evidence="5" id="KW-0460">Magnesium</keyword>
<dbReference type="GO" id="GO:0008311">
    <property type="term" value="F:double-stranded DNA 3'-5' DNA exonuclease activity"/>
    <property type="evidence" value="ECO:0007669"/>
    <property type="project" value="UniProtKB-EC"/>
</dbReference>
<comment type="similarity">
    <text evidence="2">Belongs to the DNA repair enzymes AP/ExoA family.</text>
</comment>
<dbReference type="NCBIfam" id="TIGR00633">
    <property type="entry name" value="xth"/>
    <property type="match status" value="1"/>
</dbReference>
<gene>
    <name evidence="7" type="ORF">ACG0Z3_20460</name>
</gene>
<keyword evidence="8" id="KW-1185">Reference proteome</keyword>
<evidence type="ECO:0000256" key="5">
    <source>
        <dbReference type="ARBA" id="ARBA00022842"/>
    </source>
</evidence>
<name>A0ABW7FP12_9BURK</name>
<dbReference type="RefSeq" id="WP_394401117.1">
    <property type="nucleotide sequence ID" value="NZ_JBIGHW010000015.1"/>
</dbReference>
<dbReference type="InterPro" id="IPR004808">
    <property type="entry name" value="AP_endonuc_1"/>
</dbReference>
<protein>
    <submittedName>
        <fullName evidence="7">Exodeoxyribonuclease III</fullName>
        <ecNumber evidence="7">3.1.11.2</ecNumber>
    </submittedName>
</protein>
<organism evidence="7 8">
    <name type="scientific">Pelomonas margarita</name>
    <dbReference type="NCBI Taxonomy" id="3299031"/>
    <lineage>
        <taxon>Bacteria</taxon>
        <taxon>Pseudomonadati</taxon>
        <taxon>Pseudomonadota</taxon>
        <taxon>Betaproteobacteria</taxon>
        <taxon>Burkholderiales</taxon>
        <taxon>Sphaerotilaceae</taxon>
        <taxon>Roseateles</taxon>
    </lineage>
</organism>
<evidence type="ECO:0000259" key="6">
    <source>
        <dbReference type="Pfam" id="PF03372"/>
    </source>
</evidence>
<dbReference type="PANTHER" id="PTHR22748">
    <property type="entry name" value="AP ENDONUCLEASE"/>
    <property type="match status" value="1"/>
</dbReference>
<dbReference type="PANTHER" id="PTHR22748:SF6">
    <property type="entry name" value="DNA-(APURINIC OR APYRIMIDINIC SITE) ENDONUCLEASE"/>
    <property type="match status" value="1"/>
</dbReference>
<proteinExistence type="inferred from homology"/>
<feature type="domain" description="Endonuclease/exonuclease/phosphatase" evidence="6">
    <location>
        <begin position="4"/>
        <end position="251"/>
    </location>
</feature>
<dbReference type="InterPro" id="IPR005135">
    <property type="entry name" value="Endo/exonuclease/phosphatase"/>
</dbReference>
<dbReference type="Pfam" id="PF03372">
    <property type="entry name" value="Exo_endo_phos"/>
    <property type="match status" value="1"/>
</dbReference>
<accession>A0ABW7FP12</accession>
<dbReference type="Gene3D" id="3.60.10.10">
    <property type="entry name" value="Endonuclease/exonuclease/phosphatase"/>
    <property type="match status" value="1"/>
</dbReference>
<dbReference type="PROSITE" id="PS51435">
    <property type="entry name" value="AP_NUCLEASE_F1_4"/>
    <property type="match status" value="1"/>
</dbReference>
<reference evidence="7 8" key="1">
    <citation type="submission" date="2024-08" db="EMBL/GenBank/DDBJ databases">
        <authorList>
            <person name="Lu H."/>
        </authorList>
    </citation>
    <scope>NUCLEOTIDE SEQUENCE [LARGE SCALE GENOMIC DNA]</scope>
    <source>
        <strain evidence="7 8">LKC17W</strain>
    </source>
</reference>
<evidence type="ECO:0000256" key="2">
    <source>
        <dbReference type="ARBA" id="ARBA00007092"/>
    </source>
</evidence>
<dbReference type="Proteomes" id="UP001606301">
    <property type="component" value="Unassembled WGS sequence"/>
</dbReference>
<evidence type="ECO:0000313" key="8">
    <source>
        <dbReference type="Proteomes" id="UP001606301"/>
    </source>
</evidence>
<comment type="cofactor">
    <cofactor evidence="1">
        <name>Mg(2+)</name>
        <dbReference type="ChEBI" id="CHEBI:18420"/>
    </cofactor>
</comment>
<evidence type="ECO:0000313" key="7">
    <source>
        <dbReference type="EMBL" id="MFG6443070.1"/>
    </source>
</evidence>
<dbReference type="EMBL" id="JBIGHW010000015">
    <property type="protein sequence ID" value="MFG6443070.1"/>
    <property type="molecule type" value="Genomic_DNA"/>
</dbReference>
<dbReference type="SUPFAM" id="SSF56219">
    <property type="entry name" value="DNase I-like"/>
    <property type="match status" value="1"/>
</dbReference>